<gene>
    <name evidence="1" type="ORF">HAX54_042364</name>
</gene>
<dbReference type="EMBL" id="JACEIK010006222">
    <property type="protein sequence ID" value="MCE2055295.1"/>
    <property type="molecule type" value="Genomic_DNA"/>
</dbReference>
<organism evidence="1 2">
    <name type="scientific">Datura stramonium</name>
    <name type="common">Jimsonweed</name>
    <name type="synonym">Common thornapple</name>
    <dbReference type="NCBI Taxonomy" id="4076"/>
    <lineage>
        <taxon>Eukaryota</taxon>
        <taxon>Viridiplantae</taxon>
        <taxon>Streptophyta</taxon>
        <taxon>Embryophyta</taxon>
        <taxon>Tracheophyta</taxon>
        <taxon>Spermatophyta</taxon>
        <taxon>Magnoliopsida</taxon>
        <taxon>eudicotyledons</taxon>
        <taxon>Gunneridae</taxon>
        <taxon>Pentapetalae</taxon>
        <taxon>asterids</taxon>
        <taxon>lamiids</taxon>
        <taxon>Solanales</taxon>
        <taxon>Solanaceae</taxon>
        <taxon>Solanoideae</taxon>
        <taxon>Datureae</taxon>
        <taxon>Datura</taxon>
    </lineage>
</organism>
<dbReference type="Proteomes" id="UP000823775">
    <property type="component" value="Unassembled WGS sequence"/>
</dbReference>
<proteinExistence type="predicted"/>
<comment type="caution">
    <text evidence="1">The sequence shown here is derived from an EMBL/GenBank/DDBJ whole genome shotgun (WGS) entry which is preliminary data.</text>
</comment>
<evidence type="ECO:0000313" key="1">
    <source>
        <dbReference type="EMBL" id="MCE2055295.1"/>
    </source>
</evidence>
<protein>
    <submittedName>
        <fullName evidence="1">Uncharacterized protein</fullName>
    </submittedName>
</protein>
<reference evidence="1 2" key="1">
    <citation type="journal article" date="2021" name="BMC Genomics">
        <title>Datura genome reveals duplications of psychoactive alkaloid biosynthetic genes and high mutation rate following tissue culture.</title>
        <authorList>
            <person name="Rajewski A."/>
            <person name="Carter-House D."/>
            <person name="Stajich J."/>
            <person name="Litt A."/>
        </authorList>
    </citation>
    <scope>NUCLEOTIDE SEQUENCE [LARGE SCALE GENOMIC DNA]</scope>
    <source>
        <strain evidence="1">AR-01</strain>
    </source>
</reference>
<name>A0ABS8VZ27_DATST</name>
<evidence type="ECO:0000313" key="2">
    <source>
        <dbReference type="Proteomes" id="UP000823775"/>
    </source>
</evidence>
<sequence>MAHRRLASLHLHFAGASLDLAASSPTRICSGFTAIAIGVSRVSTCILPGLH</sequence>
<keyword evidence="2" id="KW-1185">Reference proteome</keyword>
<feature type="non-terminal residue" evidence="1">
    <location>
        <position position="51"/>
    </location>
</feature>
<accession>A0ABS8VZ27</accession>